<dbReference type="CDD" id="cd18793">
    <property type="entry name" value="SF2_C_SNF"/>
    <property type="match status" value="1"/>
</dbReference>
<dbReference type="InterPro" id="IPR049730">
    <property type="entry name" value="SNF2/RAD54-like_C"/>
</dbReference>
<reference evidence="7 8" key="3">
    <citation type="journal article" date="2016" name="Sci. Rep.">
        <title>Genome-wide diversity and gene expression profiling of Babesia microti isolates identify polymorphic genes that mediate host-pathogen interactions.</title>
        <authorList>
            <person name="Silva J.C."/>
            <person name="Cornillot E."/>
            <person name="McCracken C."/>
            <person name="Usmani-Brown S."/>
            <person name="Dwivedi A."/>
            <person name="Ifeonu O.O."/>
            <person name="Crabtree J."/>
            <person name="Gotia H.T."/>
            <person name="Virji A.Z."/>
            <person name="Reynes C."/>
            <person name="Colinge J."/>
            <person name="Kumar V."/>
            <person name="Lawres L."/>
            <person name="Pazzi J.E."/>
            <person name="Pablo J.V."/>
            <person name="Hung C."/>
            <person name="Brancato J."/>
            <person name="Kumari P."/>
            <person name="Orvis J."/>
            <person name="Tretina K."/>
            <person name="Chibucos M."/>
            <person name="Ott S."/>
            <person name="Sadzewicz L."/>
            <person name="Sengamalay N."/>
            <person name="Shetty A.C."/>
            <person name="Su Q."/>
            <person name="Tallon L."/>
            <person name="Fraser C.M."/>
            <person name="Frutos R."/>
            <person name="Molina D.M."/>
            <person name="Krause P.J."/>
            <person name="Ben Mamoun C."/>
        </authorList>
    </citation>
    <scope>NUCLEOTIDE SEQUENCE [LARGE SCALE GENOMIC DNA]</scope>
    <source>
        <strain evidence="7 8">RI</strain>
    </source>
</reference>
<dbReference type="EC" id="3.1.-.-" evidence="7"/>
<name>I7J5D4_BABMR</name>
<dbReference type="InterPro" id="IPR027417">
    <property type="entry name" value="P-loop_NTPase"/>
</dbReference>
<dbReference type="VEuPathDB" id="PiroplasmaDB:BMR1_01G01555"/>
<evidence type="ECO:0000256" key="1">
    <source>
        <dbReference type="ARBA" id="ARBA00022741"/>
    </source>
</evidence>
<gene>
    <name evidence="7" type="ORF">BMR1_01G01555</name>
</gene>
<feature type="domain" description="Helicase C-terminal" evidence="6">
    <location>
        <begin position="573"/>
        <end position="732"/>
    </location>
</feature>
<protein>
    <submittedName>
        <fullName evidence="7">SNF2 family N-terminal domain</fullName>
        <ecNumber evidence="7">3.1.-.-</ecNumber>
        <ecNumber evidence="7">3.6.4.-</ecNumber>
    </submittedName>
</protein>
<reference evidence="7 8" key="1">
    <citation type="journal article" date="2012" name="Nucleic Acids Res.">
        <title>Sequencing of the smallest Apicomplexan genome from the human pathogen Babesia microti.</title>
        <authorList>
            <person name="Cornillot E."/>
            <person name="Hadj-Kaddour K."/>
            <person name="Dassouli A."/>
            <person name="Noel B."/>
            <person name="Ranwez V."/>
            <person name="Vacherie B."/>
            <person name="Augagneur Y."/>
            <person name="Bres V."/>
            <person name="Duclos A."/>
            <person name="Randazzo S."/>
            <person name="Carcy B."/>
            <person name="Debierre-Grockiego F."/>
            <person name="Delbecq S."/>
            <person name="Moubri-Menage K."/>
            <person name="Shams-Eldin H."/>
            <person name="Usmani-Brown S."/>
            <person name="Bringaud F."/>
            <person name="Wincker P."/>
            <person name="Vivares C.P."/>
            <person name="Schwarz R.T."/>
            <person name="Schetters T.P."/>
            <person name="Krause P.J."/>
            <person name="Gorenflot A."/>
            <person name="Berry V."/>
            <person name="Barbe V."/>
            <person name="Ben Mamoun C."/>
        </authorList>
    </citation>
    <scope>NUCLEOTIDE SEQUENCE [LARGE SCALE GENOMIC DNA]</scope>
    <source>
        <strain evidence="7 8">RI</strain>
    </source>
</reference>
<dbReference type="RefSeq" id="XP_012647381.1">
    <property type="nucleotide sequence ID" value="XM_012791927.1"/>
</dbReference>
<dbReference type="PANTHER" id="PTHR45766">
    <property type="entry name" value="DNA ANNEALING HELICASE AND ENDONUCLEASE ZRANB3 FAMILY MEMBER"/>
    <property type="match status" value="1"/>
</dbReference>
<dbReference type="InterPro" id="IPR000330">
    <property type="entry name" value="SNF2_N"/>
</dbReference>
<dbReference type="InterPro" id="IPR001650">
    <property type="entry name" value="Helicase_C-like"/>
</dbReference>
<dbReference type="Gene3D" id="3.40.50.10810">
    <property type="entry name" value="Tandem AAA-ATPase domain"/>
    <property type="match status" value="1"/>
</dbReference>
<dbReference type="Proteomes" id="UP000002899">
    <property type="component" value="Chromosome I"/>
</dbReference>
<evidence type="ECO:0000256" key="2">
    <source>
        <dbReference type="ARBA" id="ARBA00022801"/>
    </source>
</evidence>
<dbReference type="SUPFAM" id="SSF52540">
    <property type="entry name" value="P-loop containing nucleoside triphosphate hydrolases"/>
    <property type="match status" value="2"/>
</dbReference>
<evidence type="ECO:0000313" key="8">
    <source>
        <dbReference type="Proteomes" id="UP000002899"/>
    </source>
</evidence>
<dbReference type="Gene3D" id="3.40.50.300">
    <property type="entry name" value="P-loop containing nucleotide triphosphate hydrolases"/>
    <property type="match status" value="1"/>
</dbReference>
<dbReference type="GO" id="GO:0016787">
    <property type="term" value="F:hydrolase activity"/>
    <property type="evidence" value="ECO:0007669"/>
    <property type="project" value="UniProtKB-KW"/>
</dbReference>
<evidence type="ECO:0000256" key="3">
    <source>
        <dbReference type="ARBA" id="ARBA00022806"/>
    </source>
</evidence>
<dbReference type="PANTHER" id="PTHR45766:SF3">
    <property type="entry name" value="DNA ANNEALING HELICASE AND ENDONUCLEASE ZRANB3"/>
    <property type="match status" value="1"/>
</dbReference>
<dbReference type="AlphaFoldDB" id="I7J5D4"/>
<keyword evidence="4" id="KW-0067">ATP-binding</keyword>
<evidence type="ECO:0000259" key="5">
    <source>
        <dbReference type="PROSITE" id="PS51192"/>
    </source>
</evidence>
<dbReference type="EMBL" id="FO082871">
    <property type="protein sequence ID" value="CCF72772.1"/>
    <property type="molecule type" value="Genomic_DNA"/>
</dbReference>
<dbReference type="GeneID" id="24423386"/>
<organism evidence="7 8">
    <name type="scientific">Babesia microti (strain RI)</name>
    <dbReference type="NCBI Taxonomy" id="1133968"/>
    <lineage>
        <taxon>Eukaryota</taxon>
        <taxon>Sar</taxon>
        <taxon>Alveolata</taxon>
        <taxon>Apicomplexa</taxon>
        <taxon>Aconoidasida</taxon>
        <taxon>Piroplasmida</taxon>
        <taxon>Babesiidae</taxon>
        <taxon>Babesia</taxon>
    </lineage>
</organism>
<reference evidence="7 8" key="2">
    <citation type="journal article" date="2013" name="PLoS ONE">
        <title>Whole genome mapping and re-organization of the nuclear and mitochondrial genomes of Babesia microti isolates.</title>
        <authorList>
            <person name="Cornillot E."/>
            <person name="Dassouli A."/>
            <person name="Garg A."/>
            <person name="Pachikara N."/>
            <person name="Randazzo S."/>
            <person name="Depoix D."/>
            <person name="Carcy B."/>
            <person name="Delbecq S."/>
            <person name="Frutos R."/>
            <person name="Silva J.C."/>
            <person name="Sutton R."/>
            <person name="Krause P.J."/>
            <person name="Mamoun C.B."/>
        </authorList>
    </citation>
    <scope>NUCLEOTIDE SEQUENCE [LARGE SCALE GENOMIC DNA]</scope>
    <source>
        <strain evidence="7 8">RI</strain>
    </source>
</reference>
<evidence type="ECO:0000256" key="4">
    <source>
        <dbReference type="ARBA" id="ARBA00022840"/>
    </source>
</evidence>
<proteinExistence type="predicted"/>
<feature type="domain" description="Helicase ATP-binding" evidence="5">
    <location>
        <begin position="307"/>
        <end position="465"/>
    </location>
</feature>
<evidence type="ECO:0000259" key="6">
    <source>
        <dbReference type="PROSITE" id="PS51194"/>
    </source>
</evidence>
<dbReference type="OrthoDB" id="2801544at2759"/>
<dbReference type="GO" id="GO:0004386">
    <property type="term" value="F:helicase activity"/>
    <property type="evidence" value="ECO:0007669"/>
    <property type="project" value="UniProtKB-KW"/>
</dbReference>
<dbReference type="InterPro" id="IPR014001">
    <property type="entry name" value="Helicase_ATP-bd"/>
</dbReference>
<dbReference type="PROSITE" id="PS51194">
    <property type="entry name" value="HELICASE_CTER"/>
    <property type="match status" value="1"/>
</dbReference>
<sequence length="744" mass="85460">MELAHVEFKIGKFKGKTFEEVCESEHNYNQWILSIPNVTGQLADYKRYILCKTKQSLDQDTVNFHKHSTRTLHSITTDNKVRIIARKTTHDDHPVTCLVKRQNEKPISLISKKVHILDSKTSSGKVNTTSSSSPLSMSMATGNDQIDDNFQMFFVNINNNSDCSSNMQCQKKKNVDGTISFEIIDDENFKLLHKRYGYNNRIPYEVYNTLDKFNPVVRLRDNDRIVTFRAEVYGGLLDHLKQNFIFESEIEELPVFVKRAFPHFCNDIRLKPYNISYSTTIDKDEVRTRIGDLLYDSLKPFQRQGVEFGISRAGKLILGDEMGLGKTLQALAIAAYYHNDWPLLIVCPSSLRFQWKDEILSWLPHLVNELEIYTIKTSKIKDLSLRIHKILILSYDHLVRIGGYLQHYACVVCDESHFIKNKNAKRTKVLLPIMKNATRVILCSGTPSLNNPSELYHQIAPLVDKFASFNDFANRYSYSSIHKFSRKVNYNGCKHGDELHSFLVRTIMLRRLKKNVQKDLPSKIRSKIIIDISMELKSKFIPLLAQIKNKEDIVDNNAIVELFNFTCEAKREGVCDYVNYLVGNNHKFILFAHHISMLDSLEGCVQKSGVDYIRIDGSTSQCKREDLVKRFQTCEDCKIAILSLTACGQGLNLTAASIVVMTELYWVPGLLFQAEDRAHRIGAQGVTHVYYLIAKNTLDEVIWRLVSRKWKDVTNTLDGKKENILMDSDDAGNNKQSNMLSYLV</sequence>
<dbReference type="SMART" id="SM00487">
    <property type="entry name" value="DEXDc"/>
    <property type="match status" value="1"/>
</dbReference>
<dbReference type="CDD" id="cd18010">
    <property type="entry name" value="DEXHc_HARP_SMARCAL1"/>
    <property type="match status" value="1"/>
</dbReference>
<dbReference type="GO" id="GO:0043596">
    <property type="term" value="C:nuclear replication fork"/>
    <property type="evidence" value="ECO:0007669"/>
    <property type="project" value="TreeGrafter"/>
</dbReference>
<dbReference type="InterPro" id="IPR038718">
    <property type="entry name" value="SNF2-like_sf"/>
</dbReference>
<keyword evidence="8" id="KW-1185">Reference proteome</keyword>
<dbReference type="EC" id="3.6.4.-" evidence="7"/>
<keyword evidence="3" id="KW-0347">Helicase</keyword>
<dbReference type="PROSITE" id="PS51192">
    <property type="entry name" value="HELICASE_ATP_BIND_1"/>
    <property type="match status" value="1"/>
</dbReference>
<dbReference type="Pfam" id="PF00176">
    <property type="entry name" value="SNF2-rel_dom"/>
    <property type="match status" value="1"/>
</dbReference>
<keyword evidence="1" id="KW-0547">Nucleotide-binding</keyword>
<accession>I7J5D4</accession>
<dbReference type="Pfam" id="PF00271">
    <property type="entry name" value="Helicase_C"/>
    <property type="match status" value="1"/>
</dbReference>
<keyword evidence="2 7" id="KW-0378">Hydrolase</keyword>
<dbReference type="KEGG" id="bmic:BMR1_01G01555"/>
<dbReference type="GO" id="GO:0004520">
    <property type="term" value="F:DNA endonuclease activity"/>
    <property type="evidence" value="ECO:0007669"/>
    <property type="project" value="TreeGrafter"/>
</dbReference>
<evidence type="ECO:0000313" key="7">
    <source>
        <dbReference type="EMBL" id="CCF72772.1"/>
    </source>
</evidence>
<dbReference type="GO" id="GO:0031297">
    <property type="term" value="P:replication fork processing"/>
    <property type="evidence" value="ECO:0007669"/>
    <property type="project" value="TreeGrafter"/>
</dbReference>
<dbReference type="GO" id="GO:0006281">
    <property type="term" value="P:DNA repair"/>
    <property type="evidence" value="ECO:0007669"/>
    <property type="project" value="TreeGrafter"/>
</dbReference>
<dbReference type="SMART" id="SM00490">
    <property type="entry name" value="HELICc"/>
    <property type="match status" value="1"/>
</dbReference>
<dbReference type="GO" id="GO:0005524">
    <property type="term" value="F:ATP binding"/>
    <property type="evidence" value="ECO:0007669"/>
    <property type="project" value="UniProtKB-KW"/>
</dbReference>